<comment type="cofactor">
    <cofactor evidence="1">
        <name>Mg(2+)</name>
        <dbReference type="ChEBI" id="CHEBI:18420"/>
    </cofactor>
</comment>
<dbReference type="PANTHER" id="PTHR43281">
    <property type="entry name" value="FARNESYL DIPHOSPHATE SYNTHASE"/>
    <property type="match status" value="1"/>
</dbReference>
<evidence type="ECO:0000256" key="1">
    <source>
        <dbReference type="ARBA" id="ARBA00001946"/>
    </source>
</evidence>
<dbReference type="Proteomes" id="UP000292958">
    <property type="component" value="Unassembled WGS sequence"/>
</dbReference>
<comment type="caution">
    <text evidence="8">The sequence shown here is derived from an EMBL/GenBank/DDBJ whole genome shotgun (WGS) entry which is preliminary data.</text>
</comment>
<dbReference type="SUPFAM" id="SSF48576">
    <property type="entry name" value="Terpenoid synthases"/>
    <property type="match status" value="1"/>
</dbReference>
<accession>A0A4Q7Z1X3</accession>
<protein>
    <submittedName>
        <fullName evidence="8">Farnesyl diphosphate synthase/geranylgeranyl diphosphate synthase type II</fullName>
    </submittedName>
</protein>
<dbReference type="OrthoDB" id="115931at2"/>
<evidence type="ECO:0000256" key="2">
    <source>
        <dbReference type="ARBA" id="ARBA00006706"/>
    </source>
</evidence>
<evidence type="ECO:0000256" key="4">
    <source>
        <dbReference type="ARBA" id="ARBA00022723"/>
    </source>
</evidence>
<evidence type="ECO:0000256" key="7">
    <source>
        <dbReference type="RuleBase" id="RU004466"/>
    </source>
</evidence>
<evidence type="ECO:0000256" key="6">
    <source>
        <dbReference type="ARBA" id="ARBA00023229"/>
    </source>
</evidence>
<proteinExistence type="inferred from homology"/>
<dbReference type="InterPro" id="IPR008949">
    <property type="entry name" value="Isoprenoid_synthase_dom_sf"/>
</dbReference>
<dbReference type="AlphaFoldDB" id="A0A4Q7Z1X3"/>
<dbReference type="Pfam" id="PF00348">
    <property type="entry name" value="polyprenyl_synt"/>
    <property type="match status" value="1"/>
</dbReference>
<organism evidence="8 9">
    <name type="scientific">Edaphobacter modestus</name>
    <dbReference type="NCBI Taxonomy" id="388466"/>
    <lineage>
        <taxon>Bacteria</taxon>
        <taxon>Pseudomonadati</taxon>
        <taxon>Acidobacteriota</taxon>
        <taxon>Terriglobia</taxon>
        <taxon>Terriglobales</taxon>
        <taxon>Acidobacteriaceae</taxon>
        <taxon>Edaphobacter</taxon>
    </lineage>
</organism>
<dbReference type="GO" id="GO:0004659">
    <property type="term" value="F:prenyltransferase activity"/>
    <property type="evidence" value="ECO:0007669"/>
    <property type="project" value="InterPro"/>
</dbReference>
<dbReference type="InterPro" id="IPR033749">
    <property type="entry name" value="Polyprenyl_synt_CS"/>
</dbReference>
<sequence>MAEQHRKRLNDAFTGSLPLPATLEPHLKEALDQVLRNPGSLIRPEIVTEISLGYGLLETDATDLAIGLEYFHTASLLFDDLPSMDDAVERRGVPCVHLEFGDAGAILAALALINRAYALTWRAVSNSVPERRSKALAYLERHLGVDGLLNGQSMDLHYGTLPHDRQTTEQIAMGKTVSLIRLTLVLPAILGGASNAELHLLERIALYWGLSYQIVDDLKDVLQSSAEAGKTVSRDLSLNRPNVALVIGVGGAVERLHRLIDLGDGMLRRLILVRPGVSFLENLRTELGAEAIQLTQSVCGDAGGGTA</sequence>
<dbReference type="GO" id="GO:0046872">
    <property type="term" value="F:metal ion binding"/>
    <property type="evidence" value="ECO:0007669"/>
    <property type="project" value="UniProtKB-KW"/>
</dbReference>
<keyword evidence="5" id="KW-0460">Magnesium</keyword>
<dbReference type="PROSITE" id="PS00723">
    <property type="entry name" value="POLYPRENYL_SYNTHASE_1"/>
    <property type="match status" value="1"/>
</dbReference>
<dbReference type="EMBL" id="SHKW01000001">
    <property type="protein sequence ID" value="RZU43671.1"/>
    <property type="molecule type" value="Genomic_DNA"/>
</dbReference>
<dbReference type="InterPro" id="IPR000092">
    <property type="entry name" value="Polyprenyl_synt"/>
</dbReference>
<evidence type="ECO:0000313" key="9">
    <source>
        <dbReference type="Proteomes" id="UP000292958"/>
    </source>
</evidence>
<gene>
    <name evidence="8" type="ORF">BDD14_5365</name>
</gene>
<name>A0A4Q7Z1X3_9BACT</name>
<dbReference type="GO" id="GO:0008299">
    <property type="term" value="P:isoprenoid biosynthetic process"/>
    <property type="evidence" value="ECO:0007669"/>
    <property type="project" value="UniProtKB-KW"/>
</dbReference>
<evidence type="ECO:0000256" key="3">
    <source>
        <dbReference type="ARBA" id="ARBA00022679"/>
    </source>
</evidence>
<keyword evidence="6" id="KW-0414">Isoprene biosynthesis</keyword>
<dbReference type="PANTHER" id="PTHR43281:SF1">
    <property type="entry name" value="FARNESYL DIPHOSPHATE SYNTHASE"/>
    <property type="match status" value="1"/>
</dbReference>
<keyword evidence="3 7" id="KW-0808">Transferase</keyword>
<keyword evidence="9" id="KW-1185">Reference proteome</keyword>
<keyword evidence="4" id="KW-0479">Metal-binding</keyword>
<evidence type="ECO:0000256" key="5">
    <source>
        <dbReference type="ARBA" id="ARBA00022842"/>
    </source>
</evidence>
<evidence type="ECO:0000313" key="8">
    <source>
        <dbReference type="EMBL" id="RZU43671.1"/>
    </source>
</evidence>
<reference evidence="8 9" key="1">
    <citation type="submission" date="2019-02" db="EMBL/GenBank/DDBJ databases">
        <title>Genomic Encyclopedia of Archaeal and Bacterial Type Strains, Phase II (KMG-II): from individual species to whole genera.</title>
        <authorList>
            <person name="Goeker M."/>
        </authorList>
    </citation>
    <scope>NUCLEOTIDE SEQUENCE [LARGE SCALE GENOMIC DNA]</scope>
    <source>
        <strain evidence="8 9">DSM 18101</strain>
    </source>
</reference>
<dbReference type="SFLD" id="SFLDS00005">
    <property type="entry name" value="Isoprenoid_Synthase_Type_I"/>
    <property type="match status" value="1"/>
</dbReference>
<dbReference type="Gene3D" id="1.10.600.10">
    <property type="entry name" value="Farnesyl Diphosphate Synthase"/>
    <property type="match status" value="1"/>
</dbReference>
<comment type="similarity">
    <text evidence="2 7">Belongs to the FPP/GGPP synthase family.</text>
</comment>